<proteinExistence type="predicted"/>
<gene>
    <name evidence="1" type="ORF">NDU88_001217</name>
</gene>
<dbReference type="Proteomes" id="UP001066276">
    <property type="component" value="Chromosome 3_1"/>
</dbReference>
<comment type="caution">
    <text evidence="1">The sequence shown here is derived from an EMBL/GenBank/DDBJ whole genome shotgun (WGS) entry which is preliminary data.</text>
</comment>
<dbReference type="AlphaFoldDB" id="A0AAV7U7H7"/>
<keyword evidence="2" id="KW-1185">Reference proteome</keyword>
<evidence type="ECO:0000313" key="1">
    <source>
        <dbReference type="EMBL" id="KAJ1184410.1"/>
    </source>
</evidence>
<sequence>MAVVAKCKEPCCTVRNNNTNVSRLPRAPDRVFPNRYAIFSITFQTVGASGKLTRYGTEGSRAALSSLRMPTVGAAMLYGLFCVCAQSAGEAATSD</sequence>
<reference evidence="1" key="1">
    <citation type="journal article" date="2022" name="bioRxiv">
        <title>Sequencing and chromosome-scale assembly of the giantPleurodeles waltlgenome.</title>
        <authorList>
            <person name="Brown T."/>
            <person name="Elewa A."/>
            <person name="Iarovenko S."/>
            <person name="Subramanian E."/>
            <person name="Araus A.J."/>
            <person name="Petzold A."/>
            <person name="Susuki M."/>
            <person name="Suzuki K.-i.T."/>
            <person name="Hayashi T."/>
            <person name="Toyoda A."/>
            <person name="Oliveira C."/>
            <person name="Osipova E."/>
            <person name="Leigh N.D."/>
            <person name="Simon A."/>
            <person name="Yun M.H."/>
        </authorList>
    </citation>
    <scope>NUCLEOTIDE SEQUENCE</scope>
    <source>
        <strain evidence="1">20211129_DDA</strain>
        <tissue evidence="1">Liver</tissue>
    </source>
</reference>
<name>A0AAV7U7H7_PLEWA</name>
<evidence type="ECO:0000313" key="2">
    <source>
        <dbReference type="Proteomes" id="UP001066276"/>
    </source>
</evidence>
<protein>
    <submittedName>
        <fullName evidence="1">Uncharacterized protein</fullName>
    </submittedName>
</protein>
<dbReference type="EMBL" id="JANPWB010000005">
    <property type="protein sequence ID" value="KAJ1184410.1"/>
    <property type="molecule type" value="Genomic_DNA"/>
</dbReference>
<accession>A0AAV7U7H7</accession>
<organism evidence="1 2">
    <name type="scientific">Pleurodeles waltl</name>
    <name type="common">Iberian ribbed newt</name>
    <dbReference type="NCBI Taxonomy" id="8319"/>
    <lineage>
        <taxon>Eukaryota</taxon>
        <taxon>Metazoa</taxon>
        <taxon>Chordata</taxon>
        <taxon>Craniata</taxon>
        <taxon>Vertebrata</taxon>
        <taxon>Euteleostomi</taxon>
        <taxon>Amphibia</taxon>
        <taxon>Batrachia</taxon>
        <taxon>Caudata</taxon>
        <taxon>Salamandroidea</taxon>
        <taxon>Salamandridae</taxon>
        <taxon>Pleurodelinae</taxon>
        <taxon>Pleurodeles</taxon>
    </lineage>
</organism>